<feature type="coiled-coil region" evidence="1">
    <location>
        <begin position="377"/>
        <end position="411"/>
    </location>
</feature>
<name>A0A0D6Q1I2_KOMEU</name>
<dbReference type="InterPro" id="IPR027417">
    <property type="entry name" value="P-loop_NTPase"/>
</dbReference>
<dbReference type="RefSeq" id="WP_048851398.1">
    <property type="nucleotide sequence ID" value="NZ_BANI01000080.1"/>
</dbReference>
<dbReference type="SUPFAM" id="SSF52540">
    <property type="entry name" value="P-loop containing nucleoside triphosphate hydrolases"/>
    <property type="match status" value="1"/>
</dbReference>
<dbReference type="PANTHER" id="PTHR41259:SF1">
    <property type="entry name" value="DOUBLE-STRAND BREAK REPAIR RAD50 ATPASE, PUTATIVE-RELATED"/>
    <property type="match status" value="1"/>
</dbReference>
<evidence type="ECO:0000313" key="3">
    <source>
        <dbReference type="EMBL" id="GAN96641.1"/>
    </source>
</evidence>
<evidence type="ECO:0000313" key="4">
    <source>
        <dbReference type="Proteomes" id="UP000032675"/>
    </source>
</evidence>
<protein>
    <recommendedName>
        <fullName evidence="2">YhaN AAA domain-containing protein</fullName>
    </recommendedName>
</protein>
<evidence type="ECO:0000259" key="2">
    <source>
        <dbReference type="Pfam" id="PF13514"/>
    </source>
</evidence>
<feature type="coiled-coil region" evidence="1">
    <location>
        <begin position="933"/>
        <end position="970"/>
    </location>
</feature>
<dbReference type="PANTHER" id="PTHR41259">
    <property type="entry name" value="DOUBLE-STRAND BREAK REPAIR RAD50 ATPASE, PUTATIVE-RELATED"/>
    <property type="match status" value="1"/>
</dbReference>
<organism evidence="3 4">
    <name type="scientific">Komagataeibacter europaeus NBRC 3261</name>
    <dbReference type="NCBI Taxonomy" id="1234669"/>
    <lineage>
        <taxon>Bacteria</taxon>
        <taxon>Pseudomonadati</taxon>
        <taxon>Pseudomonadota</taxon>
        <taxon>Alphaproteobacteria</taxon>
        <taxon>Acetobacterales</taxon>
        <taxon>Acetobacteraceae</taxon>
        <taxon>Komagataeibacter</taxon>
    </lineage>
</organism>
<gene>
    <name evidence="3" type="ORF">Geu3261_0087_011</name>
</gene>
<dbReference type="Pfam" id="PF13514">
    <property type="entry name" value="AAA_27"/>
    <property type="match status" value="1"/>
</dbReference>
<dbReference type="Gene3D" id="3.40.50.300">
    <property type="entry name" value="P-loop containing nucleotide triphosphate hydrolases"/>
    <property type="match status" value="2"/>
</dbReference>
<dbReference type="EMBL" id="BANI01000080">
    <property type="protein sequence ID" value="GAN96641.1"/>
    <property type="molecule type" value="Genomic_DNA"/>
</dbReference>
<dbReference type="AlphaFoldDB" id="A0A0D6Q1I2"/>
<feature type="coiled-coil region" evidence="1">
    <location>
        <begin position="213"/>
        <end position="243"/>
    </location>
</feature>
<reference evidence="3 4" key="1">
    <citation type="submission" date="2012-11" db="EMBL/GenBank/DDBJ databases">
        <title>Whole genome sequence of Gluconacetobacter europaeus NBRC3261.</title>
        <authorList>
            <person name="Azuma Y."/>
            <person name="Higashiura N."/>
            <person name="Hirakawa H."/>
            <person name="Matsushita K."/>
        </authorList>
    </citation>
    <scope>NUCLEOTIDE SEQUENCE [LARGE SCALE GENOMIC DNA]</scope>
    <source>
        <strain evidence="3 4">NBRC 3261</strain>
    </source>
</reference>
<evidence type="ECO:0000256" key="1">
    <source>
        <dbReference type="SAM" id="Coils"/>
    </source>
</evidence>
<sequence>MRISNFRIVKYGGIADLDLDFGDGRGLHVIHGPNEAGKSTCLSALSDFLFGIPNLSTAGAMFGNAQIRLDARVRLDDGQVLELSRHKGRKNTLQDPDRNAVPDSVLAQPLGAMTRERFAALFGLNDETLRSGGAELLRANGDIGRLIVEAGGGLRALVERLEAIDARRNALFTPRRGVERAFYKALDDFNAARDSLREASLTHDAYTEHCRLRDEARQQKTDISHEQDELRRLHARYERLEKAVPVLRDIGRLHDELTAQADLAALPAGMAATITTALDTCDTATSRHDAAVAQATQLRQQTAISPAQAALAALRDPVIQAIRLGQSVRQHRALKAAQDEKWRSINESLASLRRRLGKGADADLRQSMPDRTILDSIRVLADTQARWRNQHDNLEQQARQTDLAIAQKQRRMDSLQAAGHDLPLHEDTAPFAALPTEMKRLALRAATLDQRQASLAAQARALGADTVDQLRHLHCPAADGVHHITQAQHKLRIEHDRLASTLAAERERLTTLQPQLTRLEQAGSSITPDMLAAARDQRDTLWQEIRATYLHPDHDTPVSTRQVRAVALDTALERADSLSAQLMAQADRVARIEGLRHDISHCMEKIAFHDHNRAEIEKQLTRQWQEFIAPFPALQSRAATPESLLAFIQQRAQLLTDAEQVAAERAALAEERIRPDAVHDRLRRLAQRLGIDPALDLPACVEATTAAVRAHVSGHEEYGRLRRELDELLPLQAQLRQQGTDLIAARQAWQQKWASAMQAIGLPADALPDVARDLATEWAAAPAHIERLAELHEARTQASTTGQALAQVFDTMRQDLPLPLPHDGVAAAEELDRQWQAAEKARHQREALQPALAAANRDVIDSEASLSHARTAIDALMVRTHTDSMDALRQLAARLDHRDRLEHDQAQARDTLSRMTDGQSPAELERALDGRDLPELKAEIAGIHDRLADLQRLRDNAVRAEQEQDMALRAFEHNTDAQQAAARREAAIASLHQIVEEYTRLTLTRKLIADAIDRVRAAQQDPLVTRAGQFLSLATLGAFAGIRTELDAHDEPVVHGVRHDGSTVPVMMMSAGTRDQLFLAFRLASVETYCKSAESLPFIADDLLVQFDDARSLGTLRVLADFARTTQVLLFTHHDSIRDMTRALRDEMRDGDVRINLLELPRAPIAEPIAMTGK</sequence>
<dbReference type="InterPro" id="IPR038734">
    <property type="entry name" value="YhaN_AAA"/>
</dbReference>
<accession>A0A0D6Q1I2</accession>
<keyword evidence="1" id="KW-0175">Coiled coil</keyword>
<dbReference type="Proteomes" id="UP000032675">
    <property type="component" value="Unassembled WGS sequence"/>
</dbReference>
<proteinExistence type="predicted"/>
<comment type="caution">
    <text evidence="3">The sequence shown here is derived from an EMBL/GenBank/DDBJ whole genome shotgun (WGS) entry which is preliminary data.</text>
</comment>
<feature type="domain" description="YhaN AAA" evidence="2">
    <location>
        <begin position="1"/>
        <end position="205"/>
    </location>
</feature>